<proteinExistence type="predicted"/>
<organism evidence="1 2">
    <name type="scientific">Spizellomyces punctatus (strain DAOM BR117)</name>
    <dbReference type="NCBI Taxonomy" id="645134"/>
    <lineage>
        <taxon>Eukaryota</taxon>
        <taxon>Fungi</taxon>
        <taxon>Fungi incertae sedis</taxon>
        <taxon>Chytridiomycota</taxon>
        <taxon>Chytridiomycota incertae sedis</taxon>
        <taxon>Chytridiomycetes</taxon>
        <taxon>Spizellomycetales</taxon>
        <taxon>Spizellomycetaceae</taxon>
        <taxon>Spizellomyces</taxon>
    </lineage>
</organism>
<dbReference type="RefSeq" id="XP_016607708.1">
    <property type="nucleotide sequence ID" value="XM_016753287.1"/>
</dbReference>
<dbReference type="InParanoid" id="A0A0L0HFV7"/>
<evidence type="ECO:0000313" key="2">
    <source>
        <dbReference type="Proteomes" id="UP000053201"/>
    </source>
</evidence>
<evidence type="ECO:0000313" key="1">
    <source>
        <dbReference type="EMBL" id="KNC99668.1"/>
    </source>
</evidence>
<keyword evidence="2" id="KW-1185">Reference proteome</keyword>
<dbReference type="EMBL" id="KQ257457">
    <property type="protein sequence ID" value="KNC99668.1"/>
    <property type="molecule type" value="Genomic_DNA"/>
</dbReference>
<name>A0A0L0HFV7_SPIPD</name>
<protein>
    <submittedName>
        <fullName evidence="1">Uncharacterized protein</fullName>
    </submittedName>
</protein>
<sequence length="161" mass="19761">MDYANSTLTLQWWKDSGLECRWSATSMDIATRRNRVDMLQWWKDSGLECRYSWRGMAEATNNCPMPSVDALHWWKDSGFELKYEDEYHKIYEGLQDVAHRGYDDFDRLRRFLPVWRFWKQSGLPWEHSHRSWDDPFWYKRWPLELTAELKERVEREFLQGL</sequence>
<dbReference type="OrthoDB" id="63159at2759"/>
<dbReference type="AlphaFoldDB" id="A0A0L0HFV7"/>
<dbReference type="Proteomes" id="UP000053201">
    <property type="component" value="Unassembled WGS sequence"/>
</dbReference>
<gene>
    <name evidence="1" type="ORF">SPPG_05050</name>
</gene>
<accession>A0A0L0HFV7</accession>
<dbReference type="GeneID" id="27688464"/>
<dbReference type="VEuPathDB" id="FungiDB:SPPG_05050"/>
<reference evidence="1 2" key="1">
    <citation type="submission" date="2009-08" db="EMBL/GenBank/DDBJ databases">
        <title>The Genome Sequence of Spizellomyces punctatus strain DAOM BR117.</title>
        <authorList>
            <consortium name="The Broad Institute Genome Sequencing Platform"/>
            <person name="Russ C."/>
            <person name="Cuomo C."/>
            <person name="Shea T."/>
            <person name="Young S.K."/>
            <person name="Zeng Q."/>
            <person name="Koehrsen M."/>
            <person name="Haas B."/>
            <person name="Borodovsky M."/>
            <person name="Guigo R."/>
            <person name="Alvarado L."/>
            <person name="Berlin A."/>
            <person name="Bochicchio J."/>
            <person name="Borenstein D."/>
            <person name="Chapman S."/>
            <person name="Chen Z."/>
            <person name="Engels R."/>
            <person name="Freedman E."/>
            <person name="Gellesch M."/>
            <person name="Goldberg J."/>
            <person name="Griggs A."/>
            <person name="Gujja S."/>
            <person name="Heiman D."/>
            <person name="Hepburn T."/>
            <person name="Howarth C."/>
            <person name="Jen D."/>
            <person name="Larson L."/>
            <person name="Lewis B."/>
            <person name="Mehta T."/>
            <person name="Park D."/>
            <person name="Pearson M."/>
            <person name="Roberts A."/>
            <person name="Saif S."/>
            <person name="Shenoy N."/>
            <person name="Sisk P."/>
            <person name="Stolte C."/>
            <person name="Sykes S."/>
            <person name="Thomson T."/>
            <person name="Walk T."/>
            <person name="White J."/>
            <person name="Yandava C."/>
            <person name="Burger G."/>
            <person name="Gray M.W."/>
            <person name="Holland P.W.H."/>
            <person name="King N."/>
            <person name="Lang F.B.F."/>
            <person name="Roger A.J."/>
            <person name="Ruiz-Trillo I."/>
            <person name="Lander E."/>
            <person name="Nusbaum C."/>
        </authorList>
    </citation>
    <scope>NUCLEOTIDE SEQUENCE [LARGE SCALE GENOMIC DNA]</scope>
    <source>
        <strain evidence="1 2">DAOM BR117</strain>
    </source>
</reference>